<evidence type="ECO:0000313" key="3">
    <source>
        <dbReference type="Proteomes" id="UP000247409"/>
    </source>
</evidence>
<dbReference type="Gene3D" id="3.60.40.10">
    <property type="entry name" value="PPM-type phosphatase domain"/>
    <property type="match status" value="1"/>
</dbReference>
<evidence type="ECO:0000313" key="2">
    <source>
        <dbReference type="EMBL" id="PXF42571.1"/>
    </source>
</evidence>
<reference evidence="2 3" key="1">
    <citation type="journal article" date="2018" name="Mol. Biol. Evol.">
        <title>Analysis of the draft genome of the red seaweed Gracilariopsis chorda provides insights into genome size evolution in Rhodophyta.</title>
        <authorList>
            <person name="Lee J."/>
            <person name="Yang E.C."/>
            <person name="Graf L."/>
            <person name="Yang J.H."/>
            <person name="Qiu H."/>
            <person name="Zel Zion U."/>
            <person name="Chan C.X."/>
            <person name="Stephens T.G."/>
            <person name="Weber A.P.M."/>
            <person name="Boo G.H."/>
            <person name="Boo S.M."/>
            <person name="Kim K.M."/>
            <person name="Shin Y."/>
            <person name="Jung M."/>
            <person name="Lee S.J."/>
            <person name="Yim H.S."/>
            <person name="Lee J.H."/>
            <person name="Bhattacharya D."/>
            <person name="Yoon H.S."/>
        </authorList>
    </citation>
    <scope>NUCLEOTIDE SEQUENCE [LARGE SCALE GENOMIC DNA]</scope>
    <source>
        <strain evidence="2 3">SKKU-2015</strain>
        <tissue evidence="2">Whole body</tissue>
    </source>
</reference>
<keyword evidence="3" id="KW-1185">Reference proteome</keyword>
<organism evidence="2 3">
    <name type="scientific">Gracilariopsis chorda</name>
    <dbReference type="NCBI Taxonomy" id="448386"/>
    <lineage>
        <taxon>Eukaryota</taxon>
        <taxon>Rhodophyta</taxon>
        <taxon>Florideophyceae</taxon>
        <taxon>Rhodymeniophycidae</taxon>
        <taxon>Gracilariales</taxon>
        <taxon>Gracilariaceae</taxon>
        <taxon>Gracilariopsis</taxon>
    </lineage>
</organism>
<feature type="compositionally biased region" description="Low complexity" evidence="1">
    <location>
        <begin position="17"/>
        <end position="31"/>
    </location>
</feature>
<feature type="region of interest" description="Disordered" evidence="1">
    <location>
        <begin position="17"/>
        <end position="42"/>
    </location>
</feature>
<comment type="caution">
    <text evidence="2">The sequence shown here is derived from an EMBL/GenBank/DDBJ whole genome shotgun (WGS) entry which is preliminary data.</text>
</comment>
<sequence length="329" mass="35824">MNTAFLNPLPLRLPAAATPAPRRRFTSPTSSVRAPDSFSPSRYAASRKPLAIELAAHTISLDDAAPTDHTSVQNDPPALAMLDYPAPSSDAKLMIQYMRQRLAQSRIYGVHQPQSDLRAILASALTAFGSPPGFSAMLVDTAYDFLHVAWVGSCGFVVVRDDNIVYRSYGDDLGRHALEHSFQAQAQSHPEPKIDVPTPLTTDALAARKRPHHDSVDAASIHVDYFALQDNDLIIAGTDGFFANVSERQILAFVRPVPDPEDPTLAIANSTCLGSWRYDDPQFISYYLAIIAANFATATNSQPYLPFPFPPSPHLDDVTVACMSSSFAL</sequence>
<protein>
    <recommendedName>
        <fullName evidence="4">Protein-serine/threonine phosphatase</fullName>
    </recommendedName>
</protein>
<gene>
    <name evidence="2" type="ORF">BWQ96_07733</name>
</gene>
<dbReference type="Proteomes" id="UP000247409">
    <property type="component" value="Unassembled WGS sequence"/>
</dbReference>
<dbReference type="InterPro" id="IPR036457">
    <property type="entry name" value="PPM-type-like_dom_sf"/>
</dbReference>
<dbReference type="EMBL" id="NBIV01000158">
    <property type="protein sequence ID" value="PXF42571.1"/>
    <property type="molecule type" value="Genomic_DNA"/>
</dbReference>
<evidence type="ECO:0000256" key="1">
    <source>
        <dbReference type="SAM" id="MobiDB-lite"/>
    </source>
</evidence>
<proteinExistence type="predicted"/>
<dbReference type="SUPFAM" id="SSF81606">
    <property type="entry name" value="PP2C-like"/>
    <property type="match status" value="1"/>
</dbReference>
<accession>A0A2V3IKI0</accession>
<evidence type="ECO:0008006" key="4">
    <source>
        <dbReference type="Google" id="ProtNLM"/>
    </source>
</evidence>
<dbReference type="AlphaFoldDB" id="A0A2V3IKI0"/>
<name>A0A2V3IKI0_9FLOR</name>
<dbReference type="OrthoDB" id="3828at2759"/>